<dbReference type="GO" id="GO:0055091">
    <property type="term" value="P:phospholipid homeostasis"/>
    <property type="evidence" value="ECO:0007669"/>
    <property type="project" value="TreeGrafter"/>
</dbReference>
<feature type="transmembrane region" description="Helical" evidence="6">
    <location>
        <begin position="184"/>
        <end position="209"/>
    </location>
</feature>
<dbReference type="InterPro" id="IPR016181">
    <property type="entry name" value="Acyl_CoA_acyltransferase"/>
</dbReference>
<sequence length="690" mass="75221">MLPAHTVAQAGRLIGMGLIKRQAGFMSDVKKHNRHILKLRKRSQRARPVAEFPSRIMQPAEETGLDLIRLLVRQLLPLGFAVAIVALLWDRIAGLDYAYIQASLVTVQPHQWVGAALLSAISFWAVGRYDRVVHRLIGTPIASREAQISGATAIALSQTVGFGVISSAFVRWRMLPELTLLRAMHISMMVALSFLSAWAVVTAVFLLLIPVELAGIHWIRPLGWGAFGGAGLLMTLSLWRPALLSRFNIPPLRAMAAFVALAALDTMAAGAALWVILPENCTIGILPLMAAYLVALGAGLISGTPGGVGPFELTLLALLPHLEQEPVLAGILAFRAVYYAIPALIAAVVTVRGPRKAARRDSDTPQSARITPIARAPQLPAHLHHQVANAPRAETALLRHGNLAAVECAGETAGPVSTGMGKLSGQSLILLSDPLTPVSITKDYLRQAHCLAQEKYRAPFLYKIGPRFAALARKNGWKTLPIAREAWLNPQIFTTAGAERRQLRRKLRQAEKAGLRVQLGGGNLPIADMNDIAEAWSTDRGDQRGFSMGVWSPATLPYAQVFLAYQNNQLVGFITLHKNAQEQVLDLMRMGAKAPDGTMHLLLVAAIRQAASEGYDRLSLAAVPYEKQSTEPKVFHWLRERLDRITGAAGLRQFKTCFAPNWETLYAAAPKRCDLVMGALDVMREISRPR</sequence>
<dbReference type="PANTHER" id="PTHR34697:SF2">
    <property type="entry name" value="PHOSPHATIDYLGLYCEROL LYSYLTRANSFERASE"/>
    <property type="match status" value="1"/>
</dbReference>
<evidence type="ECO:0000256" key="3">
    <source>
        <dbReference type="ARBA" id="ARBA00022692"/>
    </source>
</evidence>
<keyword evidence="9" id="KW-1185">Reference proteome</keyword>
<feature type="transmembrane region" description="Helical" evidence="6">
    <location>
        <begin position="289"/>
        <end position="308"/>
    </location>
</feature>
<dbReference type="AlphaFoldDB" id="A0A0P7KK61"/>
<dbReference type="Proteomes" id="UP000050471">
    <property type="component" value="Unassembled WGS sequence"/>
</dbReference>
<organism evidence="8 9">
    <name type="scientific">Aliiroseovarius crassostreae</name>
    <dbReference type="NCBI Taxonomy" id="154981"/>
    <lineage>
        <taxon>Bacteria</taxon>
        <taxon>Pseudomonadati</taxon>
        <taxon>Pseudomonadota</taxon>
        <taxon>Alphaproteobacteria</taxon>
        <taxon>Rhodobacterales</taxon>
        <taxon>Paracoccaceae</taxon>
        <taxon>Aliiroseovarius</taxon>
    </lineage>
</organism>
<evidence type="ECO:0000259" key="7">
    <source>
        <dbReference type="Pfam" id="PF09924"/>
    </source>
</evidence>
<reference evidence="8 9" key="1">
    <citation type="submission" date="2015-09" db="EMBL/GenBank/DDBJ databases">
        <title>Draft genome sequence of Aliiroseovarius crassostreae CV919-312TSm, the causative agent of Roseovarius Oyster Disease (formerly Juvenile Oyster Disease).</title>
        <authorList>
            <person name="Kessner L."/>
            <person name="Spinard E."/>
            <person name="Nelson D."/>
        </authorList>
    </citation>
    <scope>NUCLEOTIDE SEQUENCE [LARGE SCALE GENOMIC DNA]</scope>
    <source>
        <strain evidence="8 9">CV919-312</strain>
    </source>
</reference>
<evidence type="ECO:0000256" key="5">
    <source>
        <dbReference type="ARBA" id="ARBA00023136"/>
    </source>
</evidence>
<evidence type="ECO:0000256" key="2">
    <source>
        <dbReference type="ARBA" id="ARBA00022475"/>
    </source>
</evidence>
<feature type="transmembrane region" description="Helical" evidence="6">
    <location>
        <begin position="254"/>
        <end position="277"/>
    </location>
</feature>
<keyword evidence="3 6" id="KW-0812">Transmembrane</keyword>
<proteinExistence type="predicted"/>
<evidence type="ECO:0000313" key="9">
    <source>
        <dbReference type="Proteomes" id="UP000050471"/>
    </source>
</evidence>
<dbReference type="GO" id="GO:0005886">
    <property type="term" value="C:plasma membrane"/>
    <property type="evidence" value="ECO:0007669"/>
    <property type="project" value="UniProtKB-SubCell"/>
</dbReference>
<dbReference type="Gene3D" id="3.40.630.30">
    <property type="match status" value="1"/>
</dbReference>
<dbReference type="PANTHER" id="PTHR34697">
    <property type="entry name" value="PHOSPHATIDYLGLYCEROL LYSYLTRANSFERASE"/>
    <property type="match status" value="1"/>
</dbReference>
<name>A0A0P7KK61_9RHOB</name>
<protein>
    <recommendedName>
        <fullName evidence="7">Phosphatidylglycerol lysyltransferase C-terminal domain-containing protein</fullName>
    </recommendedName>
</protein>
<comment type="subcellular location">
    <subcellularLocation>
        <location evidence="1">Cell membrane</location>
        <topology evidence="1">Multi-pass membrane protein</topology>
    </subcellularLocation>
</comment>
<dbReference type="InterPro" id="IPR051211">
    <property type="entry name" value="PG_lysyltransferase"/>
</dbReference>
<keyword evidence="4 6" id="KW-1133">Transmembrane helix</keyword>
<dbReference type="EMBL" id="LKBA01000019">
    <property type="protein sequence ID" value="KPN62289.1"/>
    <property type="molecule type" value="Genomic_DNA"/>
</dbReference>
<accession>A0A0P7KK61</accession>
<feature type="domain" description="Phosphatidylglycerol lysyltransferase C-terminal" evidence="7">
    <location>
        <begin position="424"/>
        <end position="668"/>
    </location>
</feature>
<evidence type="ECO:0000256" key="6">
    <source>
        <dbReference type="SAM" id="Phobius"/>
    </source>
</evidence>
<feature type="transmembrane region" description="Helical" evidence="6">
    <location>
        <begin position="148"/>
        <end position="172"/>
    </location>
</feature>
<comment type="caution">
    <text evidence="8">The sequence shown here is derived from an EMBL/GenBank/DDBJ whole genome shotgun (WGS) entry which is preliminary data.</text>
</comment>
<dbReference type="Pfam" id="PF09924">
    <property type="entry name" value="LPG_synthase_C"/>
    <property type="match status" value="1"/>
</dbReference>
<dbReference type="STRING" id="154981.AKJ29_08570"/>
<keyword evidence="2" id="KW-1003">Cell membrane</keyword>
<feature type="transmembrane region" description="Helical" evidence="6">
    <location>
        <begin position="221"/>
        <end position="242"/>
    </location>
</feature>
<keyword evidence="5 6" id="KW-0472">Membrane</keyword>
<dbReference type="SUPFAM" id="SSF55729">
    <property type="entry name" value="Acyl-CoA N-acyltransferases (Nat)"/>
    <property type="match status" value="1"/>
</dbReference>
<gene>
    <name evidence="8" type="ORF">AKJ29_08570</name>
</gene>
<evidence type="ECO:0000313" key="8">
    <source>
        <dbReference type="EMBL" id="KPN62289.1"/>
    </source>
</evidence>
<feature type="transmembrane region" description="Helical" evidence="6">
    <location>
        <begin position="70"/>
        <end position="89"/>
    </location>
</feature>
<feature type="transmembrane region" description="Helical" evidence="6">
    <location>
        <begin position="328"/>
        <end position="351"/>
    </location>
</feature>
<dbReference type="GO" id="GO:0016755">
    <property type="term" value="F:aminoacyltransferase activity"/>
    <property type="evidence" value="ECO:0007669"/>
    <property type="project" value="TreeGrafter"/>
</dbReference>
<evidence type="ECO:0000256" key="4">
    <source>
        <dbReference type="ARBA" id="ARBA00022989"/>
    </source>
</evidence>
<evidence type="ECO:0000256" key="1">
    <source>
        <dbReference type="ARBA" id="ARBA00004651"/>
    </source>
</evidence>
<feature type="transmembrane region" description="Helical" evidence="6">
    <location>
        <begin position="109"/>
        <end position="127"/>
    </location>
</feature>
<dbReference type="InterPro" id="IPR024320">
    <property type="entry name" value="LPG_synthase_C"/>
</dbReference>